<feature type="domain" description="Mannosylglycerate hydrolase MGH1-like glycoside hydrolase" evidence="4">
    <location>
        <begin position="34"/>
        <end position="418"/>
    </location>
</feature>
<dbReference type="SUPFAM" id="SSF48208">
    <property type="entry name" value="Six-hairpin glycosidases"/>
    <property type="match status" value="1"/>
</dbReference>
<sequence>MSVRINASQLIAQATSILRRNDRTGYTAPSPRLYPHQWNWDSAFAAIGWAHLDWNRAVREIDTLLSAQWIDGFLPHIRYNPAVGEGYHPGPEWWPNVPVRNPGEQTSGISQPPVLPTAIYLVGMMQPDVDARRTWWARLLTPLRDMILCYLRTRTVNGSPLIAVVHPWESGADNSPRWDFATGRGFKPSRAYRRTDTQVVAAAQRPTERDYGLYMYLVELIAGHRYDFRQYLEMTPFAVYDALFNAIWFRAAVDLNRIALALGESPVVSAEILSGFKDAFHRFLWNQSAQLFRDFDVKAAGQIPVDTVAGLGAIYGGLVDQAKAESMFAGYLARCRGFKLLPSTLPDEPQFEADRYWRGPVWVPINWLVVRGLQDLGLTSHAAALADETVSLVLRSGWFEYFHPRTGEGLGGRDFSWTAALVLDLLRRPVS</sequence>
<dbReference type="GO" id="GO:0004573">
    <property type="term" value="F:Glc3Man9GlcNAc2 oligosaccharide glucosidase activity"/>
    <property type="evidence" value="ECO:0007669"/>
    <property type="project" value="InterPro"/>
</dbReference>
<reference evidence="5 6" key="1">
    <citation type="journal article" date="2019" name="Nat. Microbiol.">
        <title>Mediterranean grassland soil C-N compound turnover is dependent on rainfall and depth, and is mediated by genomically divergent microorganisms.</title>
        <authorList>
            <person name="Diamond S."/>
            <person name="Andeer P.F."/>
            <person name="Li Z."/>
            <person name="Crits-Christoph A."/>
            <person name="Burstein D."/>
            <person name="Anantharaman K."/>
            <person name="Lane K.R."/>
            <person name="Thomas B.C."/>
            <person name="Pan C."/>
            <person name="Northen T.R."/>
            <person name="Banfield J.F."/>
        </authorList>
    </citation>
    <scope>NUCLEOTIDE SEQUENCE [LARGE SCALE GENOMIC DNA]</scope>
    <source>
        <strain evidence="5">NP_2</strain>
    </source>
</reference>
<proteinExistence type="inferred from homology"/>
<evidence type="ECO:0000256" key="1">
    <source>
        <dbReference type="ARBA" id="ARBA00010833"/>
    </source>
</evidence>
<evidence type="ECO:0000313" key="6">
    <source>
        <dbReference type="Proteomes" id="UP000318661"/>
    </source>
</evidence>
<gene>
    <name evidence="5" type="ORF">E6G99_02890</name>
</gene>
<evidence type="ECO:0000256" key="2">
    <source>
        <dbReference type="ARBA" id="ARBA00022801"/>
    </source>
</evidence>
<dbReference type="EMBL" id="VBAJ01000059">
    <property type="protein sequence ID" value="TMJ09307.1"/>
    <property type="molecule type" value="Genomic_DNA"/>
</dbReference>
<evidence type="ECO:0000256" key="3">
    <source>
        <dbReference type="ARBA" id="ARBA00023295"/>
    </source>
</evidence>
<dbReference type="InterPro" id="IPR012341">
    <property type="entry name" value="6hp_glycosidase-like_sf"/>
</dbReference>
<dbReference type="InterPro" id="IPR004888">
    <property type="entry name" value="Glycoside_hydrolase_63"/>
</dbReference>
<dbReference type="AlphaFoldDB" id="A0A537LNN1"/>
<dbReference type="Gene3D" id="1.50.10.10">
    <property type="match status" value="1"/>
</dbReference>
<organism evidence="5 6">
    <name type="scientific">Candidatus Segetimicrobium genomatis</name>
    <dbReference type="NCBI Taxonomy" id="2569760"/>
    <lineage>
        <taxon>Bacteria</taxon>
        <taxon>Bacillati</taxon>
        <taxon>Candidatus Sysuimicrobiota</taxon>
        <taxon>Candidatus Sysuimicrobiia</taxon>
        <taxon>Candidatus Sysuimicrobiales</taxon>
        <taxon>Candidatus Segetimicrobiaceae</taxon>
        <taxon>Candidatus Segetimicrobium</taxon>
    </lineage>
</organism>
<comment type="similarity">
    <text evidence="1">Belongs to the glycosyl hydrolase 63 family.</text>
</comment>
<dbReference type="PANTHER" id="PTHR10412">
    <property type="entry name" value="MANNOSYL-OLIGOSACCHARIDE GLUCOSIDASE"/>
    <property type="match status" value="1"/>
</dbReference>
<accession>A0A537LNN1</accession>
<dbReference type="Proteomes" id="UP000318661">
    <property type="component" value="Unassembled WGS sequence"/>
</dbReference>
<keyword evidence="2" id="KW-0378">Hydrolase</keyword>
<evidence type="ECO:0000259" key="4">
    <source>
        <dbReference type="Pfam" id="PF22422"/>
    </source>
</evidence>
<comment type="caution">
    <text evidence="5">The sequence shown here is derived from an EMBL/GenBank/DDBJ whole genome shotgun (WGS) entry which is preliminary data.</text>
</comment>
<dbReference type="GO" id="GO:0006487">
    <property type="term" value="P:protein N-linked glycosylation"/>
    <property type="evidence" value="ECO:0007669"/>
    <property type="project" value="TreeGrafter"/>
</dbReference>
<dbReference type="Pfam" id="PF22422">
    <property type="entry name" value="MGH1-like_GH"/>
    <property type="match status" value="1"/>
</dbReference>
<evidence type="ECO:0000313" key="5">
    <source>
        <dbReference type="EMBL" id="TMJ09307.1"/>
    </source>
</evidence>
<protein>
    <recommendedName>
        <fullName evidence="4">Mannosylglycerate hydrolase MGH1-like glycoside hydrolase domain-containing protein</fullName>
    </recommendedName>
</protein>
<name>A0A537LNN1_9BACT</name>
<dbReference type="InterPro" id="IPR008928">
    <property type="entry name" value="6-hairpin_glycosidase_sf"/>
</dbReference>
<dbReference type="PANTHER" id="PTHR10412:SF11">
    <property type="entry name" value="MANNOSYL-OLIGOSACCHARIDE GLUCOSIDASE"/>
    <property type="match status" value="1"/>
</dbReference>
<dbReference type="GO" id="GO:0009311">
    <property type="term" value="P:oligosaccharide metabolic process"/>
    <property type="evidence" value="ECO:0007669"/>
    <property type="project" value="InterPro"/>
</dbReference>
<dbReference type="InterPro" id="IPR054491">
    <property type="entry name" value="MGH1-like_GH"/>
</dbReference>
<keyword evidence="3" id="KW-0326">Glycosidase</keyword>